<dbReference type="AlphaFoldDB" id="A0ABF7QSU9"/>
<dbReference type="PANTHER" id="PTHR43236">
    <property type="entry name" value="ANTITOXIN HIGA1"/>
    <property type="match status" value="1"/>
</dbReference>
<reference evidence="2 3" key="1">
    <citation type="journal article" date="2010" name="Stand. Genomic Sci.">
        <title>Complete genome sequence of Rhizobium leguminosarum bv trifolii strain WSM2304, an effective microsymbiont of the South American clover Trifolium polymorphum.</title>
        <authorList>
            <person name="Reeve W."/>
            <person name="O'Hara G."/>
            <person name="Chain P."/>
            <person name="Ardley J."/>
            <person name="Brau L."/>
            <person name="Nandesena K."/>
            <person name="Tiwari R."/>
            <person name="Malfatti S."/>
            <person name="Kiss H."/>
            <person name="Lapidus A."/>
            <person name="Copeland A."/>
            <person name="Nolan M."/>
            <person name="Land M."/>
            <person name="Ivanova N."/>
            <person name="Mavromatis K."/>
            <person name="Markowitz V."/>
            <person name="Kyrpides N."/>
            <person name="Melino V."/>
            <person name="Denton M."/>
            <person name="Yates R."/>
            <person name="Howieson J."/>
        </authorList>
    </citation>
    <scope>NUCLEOTIDE SEQUENCE [LARGE SCALE GENOMIC DNA]</scope>
    <source>
        <strain evidence="2 3">WSM2304</strain>
    </source>
</reference>
<protein>
    <recommendedName>
        <fullName evidence="1">IrrE N-terminal-like domain-containing protein</fullName>
    </recommendedName>
</protein>
<feature type="domain" description="IrrE N-terminal-like" evidence="1">
    <location>
        <begin position="68"/>
        <end position="167"/>
    </location>
</feature>
<dbReference type="PANTHER" id="PTHR43236:SF2">
    <property type="entry name" value="BLL0069 PROTEIN"/>
    <property type="match status" value="1"/>
</dbReference>
<gene>
    <name evidence="2" type="ordered locus">Rleg2_3868</name>
</gene>
<evidence type="ECO:0000259" key="1">
    <source>
        <dbReference type="Pfam" id="PF06114"/>
    </source>
</evidence>
<evidence type="ECO:0000313" key="3">
    <source>
        <dbReference type="Proteomes" id="UP000008330"/>
    </source>
</evidence>
<dbReference type="KEGG" id="rlt:Rleg2_3868"/>
<dbReference type="Proteomes" id="UP000008330">
    <property type="component" value="Chromosome"/>
</dbReference>
<dbReference type="RefSeq" id="WP_012559344.1">
    <property type="nucleotide sequence ID" value="NC_011369.1"/>
</dbReference>
<organism evidence="2 3">
    <name type="scientific">Rhizobium leguminosarum bv. trifolii (strain WSM2304)</name>
    <dbReference type="NCBI Taxonomy" id="395492"/>
    <lineage>
        <taxon>Bacteria</taxon>
        <taxon>Pseudomonadati</taxon>
        <taxon>Pseudomonadota</taxon>
        <taxon>Alphaproteobacteria</taxon>
        <taxon>Hyphomicrobiales</taxon>
        <taxon>Rhizobiaceae</taxon>
        <taxon>Rhizobium/Agrobacterium group</taxon>
        <taxon>Rhizobium</taxon>
    </lineage>
</organism>
<sequence length="173" mass="18525">MAYSSPSESGLSKASVDKLAASIAQQVGYEPGGDLGAIVKKLGGKIVVSDWAESDATSGSIRIEKDGSFVVAVASHTGVERDRFTIAHELGHYVLHYLWPKQNGKPVTAVEARRYGSGRVEWEANWFAAAFLMPAEAFKAAWTELNGILGEVAGHFGVSTEAARIRAEYLGLK</sequence>
<keyword evidence="3" id="KW-1185">Reference proteome</keyword>
<name>A0ABF7QSU9_RHILW</name>
<proteinExistence type="predicted"/>
<dbReference type="InterPro" id="IPR010359">
    <property type="entry name" value="IrrE_HExxH"/>
</dbReference>
<dbReference type="Gene3D" id="1.10.10.2910">
    <property type="match status" value="1"/>
</dbReference>
<evidence type="ECO:0000313" key="2">
    <source>
        <dbReference type="EMBL" id="ACI57130.1"/>
    </source>
</evidence>
<dbReference type="InterPro" id="IPR052345">
    <property type="entry name" value="Rad_response_metalloprotease"/>
</dbReference>
<dbReference type="Pfam" id="PF06114">
    <property type="entry name" value="Peptidase_M78"/>
    <property type="match status" value="1"/>
</dbReference>
<dbReference type="EMBL" id="CP001191">
    <property type="protein sequence ID" value="ACI57130.1"/>
    <property type="molecule type" value="Genomic_DNA"/>
</dbReference>
<accession>A0ABF7QSU9</accession>